<dbReference type="InterPro" id="IPR036026">
    <property type="entry name" value="Seven-hairpin_glycosidases"/>
</dbReference>
<keyword evidence="4 7" id="KW-0378">Hydrolase</keyword>
<evidence type="ECO:0000256" key="9">
    <source>
        <dbReference type="SAM" id="Phobius"/>
    </source>
</evidence>
<keyword evidence="5" id="KW-1015">Disulfide bond</keyword>
<dbReference type="PANTHER" id="PTHR11742">
    <property type="entry name" value="MANNOSYL-OLIGOSACCHARIDE ALPHA-1,2-MANNOSIDASE-RELATED"/>
    <property type="match status" value="1"/>
</dbReference>
<dbReference type="Proteomes" id="UP000030671">
    <property type="component" value="Unassembled WGS sequence"/>
</dbReference>
<reference evidence="10 11" key="1">
    <citation type="journal article" date="2012" name="New Phytol.">
        <title>Insight into trade-off between wood decay and parasitism from the genome of a fungal forest pathogen.</title>
        <authorList>
            <person name="Olson A."/>
            <person name="Aerts A."/>
            <person name="Asiegbu F."/>
            <person name="Belbahri L."/>
            <person name="Bouzid O."/>
            <person name="Broberg A."/>
            <person name="Canback B."/>
            <person name="Coutinho P.M."/>
            <person name="Cullen D."/>
            <person name="Dalman K."/>
            <person name="Deflorio G."/>
            <person name="van Diepen L.T."/>
            <person name="Dunand C."/>
            <person name="Duplessis S."/>
            <person name="Durling M."/>
            <person name="Gonthier P."/>
            <person name="Grimwood J."/>
            <person name="Fossdal C.G."/>
            <person name="Hansson D."/>
            <person name="Henrissat B."/>
            <person name="Hietala A."/>
            <person name="Himmelstrand K."/>
            <person name="Hoffmeister D."/>
            <person name="Hogberg N."/>
            <person name="James T.Y."/>
            <person name="Karlsson M."/>
            <person name="Kohler A."/>
            <person name="Kues U."/>
            <person name="Lee Y.H."/>
            <person name="Lin Y.C."/>
            <person name="Lind M."/>
            <person name="Lindquist E."/>
            <person name="Lombard V."/>
            <person name="Lucas S."/>
            <person name="Lunden K."/>
            <person name="Morin E."/>
            <person name="Murat C."/>
            <person name="Park J."/>
            <person name="Raffaello T."/>
            <person name="Rouze P."/>
            <person name="Salamov A."/>
            <person name="Schmutz J."/>
            <person name="Solheim H."/>
            <person name="Stahlberg J."/>
            <person name="Velez H."/>
            <person name="de Vries R.P."/>
            <person name="Wiebenga A."/>
            <person name="Woodward S."/>
            <person name="Yakovlev I."/>
            <person name="Garbelotto M."/>
            <person name="Martin F."/>
            <person name="Grigoriev I.V."/>
            <person name="Stenlid J."/>
        </authorList>
    </citation>
    <scope>NUCLEOTIDE SEQUENCE [LARGE SCALE GENOMIC DNA]</scope>
    <source>
        <strain evidence="10 11">TC 32-1</strain>
    </source>
</reference>
<comment type="pathway">
    <text evidence="2">Protein modification; protein glycosylation.</text>
</comment>
<sequence length="567" mass="63403">MVFSKFPSLPHAALHYTSAFLRRPLFRIVTFSLALLVFLYLFLPPTVFPYGEYHPEGHHFLDDYSPPPRHPRPPPHRHGHGGGPHRPHKHDASTDLWASRAAEVKGAFVDAYTAYKEHASGHDELLPLTNAPVDNFNGWGLTVVESLDTMWLMGLYDEFDEALSVVANTSFALQPDKYAPFFETVIRYLGGLLSAYALSDDPIFLARADELGTMLLPAFNTPSGMPMYAVNTVTSSLKVEHLMEIMYKTNTSATHGLFPTKWDTHDGTPRNQQLSVGAFADSAYEYMLKQYLLTGRTDIKARDLYINSANAIISTLIYLDPTRGLLYVTDTDGSEATPSHTFEHLSCFLPGVLALGAHTLPLARADRERHLRATCSTRTPRRGSRRTRCSSRTAARRTRGGGPTRLREWEDAGRPGGVPPGVGAVKPAGEREAGGAGARGYGARAGKAGWLLRPEAVESFYVMWRVTGERKWRERGWEVFEAVQREAKVRGDAGSGYASLKDVYEVGAERKDEMPSYFLAETLKYLYLLFTNEELVPLDQWVFNTEAHPLPVFQWSEWEKARYGIVS</sequence>
<keyword evidence="6" id="KW-0106">Calcium</keyword>
<dbReference type="InterPro" id="IPR012341">
    <property type="entry name" value="6hp_glycosidase-like_sf"/>
</dbReference>
<dbReference type="PRINTS" id="PR00747">
    <property type="entry name" value="GLYHDRLASE47"/>
</dbReference>
<protein>
    <recommendedName>
        <fullName evidence="7">alpha-1,2-Mannosidase</fullName>
        <ecNumber evidence="7">3.2.1.-</ecNumber>
    </recommendedName>
</protein>
<keyword evidence="9" id="KW-1133">Transmembrane helix</keyword>
<proteinExistence type="inferred from homology"/>
<keyword evidence="9" id="KW-0472">Membrane</keyword>
<feature type="compositionally biased region" description="Basic residues" evidence="8">
    <location>
        <begin position="379"/>
        <end position="399"/>
    </location>
</feature>
<dbReference type="GO" id="GO:0004571">
    <property type="term" value="F:mannosyl-oligosaccharide 1,2-alpha-mannosidase activity"/>
    <property type="evidence" value="ECO:0007669"/>
    <property type="project" value="InterPro"/>
</dbReference>
<dbReference type="GO" id="GO:0036503">
    <property type="term" value="P:ERAD pathway"/>
    <property type="evidence" value="ECO:0007669"/>
    <property type="project" value="UniProtKB-ARBA"/>
</dbReference>
<feature type="region of interest" description="Disordered" evidence="8">
    <location>
        <begin position="375"/>
        <end position="425"/>
    </location>
</feature>
<evidence type="ECO:0000313" key="10">
    <source>
        <dbReference type="EMBL" id="ETW78797.1"/>
    </source>
</evidence>
<evidence type="ECO:0000256" key="7">
    <source>
        <dbReference type="RuleBase" id="RU361193"/>
    </source>
</evidence>
<evidence type="ECO:0000256" key="4">
    <source>
        <dbReference type="ARBA" id="ARBA00022801"/>
    </source>
</evidence>
<dbReference type="InParanoid" id="W4JZ38"/>
<dbReference type="SUPFAM" id="SSF48225">
    <property type="entry name" value="Seven-hairpin glycosidases"/>
    <property type="match status" value="1"/>
</dbReference>
<dbReference type="EC" id="3.2.1.-" evidence="7"/>
<comment type="cofactor">
    <cofactor evidence="1 6">
        <name>Ca(2+)</name>
        <dbReference type="ChEBI" id="CHEBI:29108"/>
    </cofactor>
</comment>
<dbReference type="GO" id="GO:0016020">
    <property type="term" value="C:membrane"/>
    <property type="evidence" value="ECO:0007669"/>
    <property type="project" value="InterPro"/>
</dbReference>
<evidence type="ECO:0000256" key="8">
    <source>
        <dbReference type="SAM" id="MobiDB-lite"/>
    </source>
</evidence>
<accession>W4JZ38</accession>
<dbReference type="EMBL" id="KI925461">
    <property type="protein sequence ID" value="ETW78797.1"/>
    <property type="molecule type" value="Genomic_DNA"/>
</dbReference>
<comment type="similarity">
    <text evidence="3 7">Belongs to the glycosyl hydrolase 47 family.</text>
</comment>
<organism evidence="10 11">
    <name type="scientific">Heterobasidion irregulare (strain TC 32-1)</name>
    <dbReference type="NCBI Taxonomy" id="747525"/>
    <lineage>
        <taxon>Eukaryota</taxon>
        <taxon>Fungi</taxon>
        <taxon>Dikarya</taxon>
        <taxon>Basidiomycota</taxon>
        <taxon>Agaricomycotina</taxon>
        <taxon>Agaricomycetes</taxon>
        <taxon>Russulales</taxon>
        <taxon>Bondarzewiaceae</taxon>
        <taxon>Heterobasidion</taxon>
        <taxon>Heterobasidion annosum species complex</taxon>
    </lineage>
</organism>
<feature type="compositionally biased region" description="Basic residues" evidence="8">
    <location>
        <begin position="69"/>
        <end position="89"/>
    </location>
</feature>
<dbReference type="HOGENOM" id="CLU_003818_0_2_1"/>
<dbReference type="OrthoDB" id="8118055at2759"/>
<keyword evidence="9" id="KW-0812">Transmembrane</keyword>
<keyword evidence="6" id="KW-0479">Metal-binding</keyword>
<dbReference type="AlphaFoldDB" id="W4JZ38"/>
<name>W4JZ38_HETIT</name>
<evidence type="ECO:0000256" key="3">
    <source>
        <dbReference type="ARBA" id="ARBA00007658"/>
    </source>
</evidence>
<dbReference type="KEGG" id="hir:HETIRDRAFT_445737"/>
<evidence type="ECO:0000256" key="1">
    <source>
        <dbReference type="ARBA" id="ARBA00001913"/>
    </source>
</evidence>
<evidence type="ECO:0000256" key="5">
    <source>
        <dbReference type="ARBA" id="ARBA00023157"/>
    </source>
</evidence>
<evidence type="ECO:0000256" key="2">
    <source>
        <dbReference type="ARBA" id="ARBA00004922"/>
    </source>
</evidence>
<dbReference type="GeneID" id="20675644"/>
<dbReference type="RefSeq" id="XP_009549102.1">
    <property type="nucleotide sequence ID" value="XM_009550807.1"/>
</dbReference>
<keyword evidence="7" id="KW-0326">Glycosidase</keyword>
<evidence type="ECO:0000313" key="11">
    <source>
        <dbReference type="Proteomes" id="UP000030671"/>
    </source>
</evidence>
<evidence type="ECO:0000256" key="6">
    <source>
        <dbReference type="PIRSR" id="PIRSR601382-2"/>
    </source>
</evidence>
<keyword evidence="11" id="KW-1185">Reference proteome</keyword>
<gene>
    <name evidence="10" type="ORF">HETIRDRAFT_445737</name>
</gene>
<dbReference type="STRING" id="747525.W4JZ38"/>
<feature type="region of interest" description="Disordered" evidence="8">
    <location>
        <begin position="61"/>
        <end position="92"/>
    </location>
</feature>
<feature type="binding site" evidence="6">
    <location>
        <position position="545"/>
    </location>
    <ligand>
        <name>Ca(2+)</name>
        <dbReference type="ChEBI" id="CHEBI:29108"/>
    </ligand>
</feature>
<dbReference type="GO" id="GO:0005783">
    <property type="term" value="C:endoplasmic reticulum"/>
    <property type="evidence" value="ECO:0007669"/>
    <property type="project" value="TreeGrafter"/>
</dbReference>
<dbReference type="InterPro" id="IPR001382">
    <property type="entry name" value="Glyco_hydro_47"/>
</dbReference>
<dbReference type="Pfam" id="PF01532">
    <property type="entry name" value="Glyco_hydro_47"/>
    <property type="match status" value="2"/>
</dbReference>
<dbReference type="Gene3D" id="1.50.10.10">
    <property type="match status" value="2"/>
</dbReference>
<dbReference type="InterPro" id="IPR050749">
    <property type="entry name" value="Glycosyl_Hydrolase_47"/>
</dbReference>
<dbReference type="GO" id="GO:0005509">
    <property type="term" value="F:calcium ion binding"/>
    <property type="evidence" value="ECO:0007669"/>
    <property type="project" value="InterPro"/>
</dbReference>
<feature type="transmembrane region" description="Helical" evidence="9">
    <location>
        <begin position="25"/>
        <end position="43"/>
    </location>
</feature>
<dbReference type="eggNOG" id="KOG2204">
    <property type="taxonomic scope" value="Eukaryota"/>
</dbReference>
<dbReference type="GO" id="GO:0005975">
    <property type="term" value="P:carbohydrate metabolic process"/>
    <property type="evidence" value="ECO:0007669"/>
    <property type="project" value="InterPro"/>
</dbReference>